<protein>
    <submittedName>
        <fullName evidence="1">Uncharacterized protein</fullName>
    </submittedName>
</protein>
<organism evidence="1">
    <name type="scientific">viral metagenome</name>
    <dbReference type="NCBI Taxonomy" id="1070528"/>
    <lineage>
        <taxon>unclassified sequences</taxon>
        <taxon>metagenomes</taxon>
        <taxon>organismal metagenomes</taxon>
    </lineage>
</organism>
<evidence type="ECO:0000313" key="1">
    <source>
        <dbReference type="EMBL" id="QJA97023.1"/>
    </source>
</evidence>
<dbReference type="AlphaFoldDB" id="A0A6M3LQM9"/>
<accession>A0A6M3LQM9</accession>
<name>A0A6M3LQM9_9ZZZZ</name>
<dbReference type="EMBL" id="MT143455">
    <property type="protein sequence ID" value="QJA97023.1"/>
    <property type="molecule type" value="Genomic_DNA"/>
</dbReference>
<gene>
    <name evidence="1" type="ORF">MM415B06821_0007</name>
</gene>
<proteinExistence type="predicted"/>
<reference evidence="1" key="1">
    <citation type="submission" date="2020-03" db="EMBL/GenBank/DDBJ databases">
        <title>The deep terrestrial virosphere.</title>
        <authorList>
            <person name="Holmfeldt K."/>
            <person name="Nilsson E."/>
            <person name="Simone D."/>
            <person name="Lopez-Fernandez M."/>
            <person name="Wu X."/>
            <person name="de Brujin I."/>
            <person name="Lundin D."/>
            <person name="Andersson A."/>
            <person name="Bertilsson S."/>
            <person name="Dopson M."/>
        </authorList>
    </citation>
    <scope>NUCLEOTIDE SEQUENCE</scope>
    <source>
        <strain evidence="1">MM415B06821</strain>
    </source>
</reference>
<sequence length="55" mass="6168">MTATEIVNLLAGVHKVVVDTCKRVIQACRDFENNLDTIASIIEQMENKSCSEKEE</sequence>